<name>A0AB94IS60_9BACI</name>
<protein>
    <submittedName>
        <fullName evidence="1">Uncharacterized protein</fullName>
    </submittedName>
</protein>
<comment type="caution">
    <text evidence="1">The sequence shown here is derived from an EMBL/GenBank/DDBJ whole genome shotgun (WGS) entry which is preliminary data.</text>
</comment>
<keyword evidence="2" id="KW-1185">Reference proteome</keyword>
<gene>
    <name evidence="1" type="ORF">BAVI_05249</name>
</gene>
<evidence type="ECO:0000313" key="1">
    <source>
        <dbReference type="EMBL" id="ETI69894.1"/>
    </source>
</evidence>
<reference evidence="1 2" key="1">
    <citation type="journal article" date="2014" name="Environ. Microbiol.">
        <title>The nitrate-ammonifying and nosZ-carrying bacterium Bacillus vireti is a potent source and sink for nitric and nitrous oxide under high nitrate conditions.</title>
        <authorList>
            <person name="Mania D."/>
            <person name="Heylen K."/>
            <person name="van Spanning R.J."/>
            <person name="Frostegard A."/>
        </authorList>
    </citation>
    <scope>NUCLEOTIDE SEQUENCE [LARGE SCALE GENOMIC DNA]</scope>
    <source>
        <strain evidence="1 2">LMG 21834</strain>
    </source>
</reference>
<proteinExistence type="predicted"/>
<dbReference type="AlphaFoldDB" id="A0AB94IS60"/>
<organism evidence="1 2">
    <name type="scientific">Neobacillus vireti LMG 21834</name>
    <dbReference type="NCBI Taxonomy" id="1131730"/>
    <lineage>
        <taxon>Bacteria</taxon>
        <taxon>Bacillati</taxon>
        <taxon>Bacillota</taxon>
        <taxon>Bacilli</taxon>
        <taxon>Bacillales</taxon>
        <taxon>Bacillaceae</taxon>
        <taxon>Neobacillus</taxon>
    </lineage>
</organism>
<evidence type="ECO:0000313" key="2">
    <source>
        <dbReference type="Proteomes" id="UP000018877"/>
    </source>
</evidence>
<sequence length="74" mass="8043">MTDTFILLKKGTISGDWTVGSGFGFGFGSGGIPQNRLPGGPPEEPFSWLSVDSYRRAIYLAIKTPEPSTFRKGF</sequence>
<accession>A0AB94IS60</accession>
<dbReference type="Proteomes" id="UP000018877">
    <property type="component" value="Unassembled WGS sequence"/>
</dbReference>
<dbReference type="EMBL" id="ALAN01000035">
    <property type="protein sequence ID" value="ETI69894.1"/>
    <property type="molecule type" value="Genomic_DNA"/>
</dbReference>